<dbReference type="AlphaFoldDB" id="A0AAE2UR53"/>
<sequence length="227" mass="25671">MPADAVLFSEMTPQPDWEDTFNTWYDTEHIPIRMKVPGFEGAQRYRDIAGGGYLAVYDMAAPEVLESAEYLQIKNSPSEQTASMLGSVSGFTRYTGKLIGLQMRPQVEDVDMLLSSPFLYAVFFSVPADSEADFNAWYDAEHVPMLLGCAEWLGCRRYRIVSGAPENFTHIALHHLKDLSALDSPERARARRTEWRDRLASNDWFKGSYGTFARHGERFIGDAPQLS</sequence>
<name>A0AAE2UR53_AGRVI</name>
<accession>A0AAE2UR53</accession>
<evidence type="ECO:0000313" key="2">
    <source>
        <dbReference type="Proteomes" id="UP000655037"/>
    </source>
</evidence>
<dbReference type="SUPFAM" id="SSF54909">
    <property type="entry name" value="Dimeric alpha+beta barrel"/>
    <property type="match status" value="2"/>
</dbReference>
<proteinExistence type="predicted"/>
<dbReference type="EMBL" id="JACXXJ020000003">
    <property type="protein sequence ID" value="MBF2714093.1"/>
    <property type="molecule type" value="Genomic_DNA"/>
</dbReference>
<reference evidence="1" key="1">
    <citation type="submission" date="2020-11" db="EMBL/GenBank/DDBJ databases">
        <title>Agrobacterium vitis strain K377 genome.</title>
        <authorList>
            <person name="Xi H."/>
        </authorList>
    </citation>
    <scope>NUCLEOTIDE SEQUENCE</scope>
    <source>
        <strain evidence="1">K377</strain>
    </source>
</reference>
<protein>
    <submittedName>
        <fullName evidence="1">Uncharacterized protein</fullName>
    </submittedName>
</protein>
<evidence type="ECO:0000313" key="1">
    <source>
        <dbReference type="EMBL" id="MBF2714093.1"/>
    </source>
</evidence>
<organism evidence="1 2">
    <name type="scientific">Agrobacterium vitis</name>
    <name type="common">Rhizobium vitis</name>
    <dbReference type="NCBI Taxonomy" id="373"/>
    <lineage>
        <taxon>Bacteria</taxon>
        <taxon>Pseudomonadati</taxon>
        <taxon>Pseudomonadota</taxon>
        <taxon>Alphaproteobacteria</taxon>
        <taxon>Hyphomicrobiales</taxon>
        <taxon>Rhizobiaceae</taxon>
        <taxon>Rhizobium/Agrobacterium group</taxon>
        <taxon>Agrobacterium</taxon>
    </lineage>
</organism>
<comment type="caution">
    <text evidence="1">The sequence shown here is derived from an EMBL/GenBank/DDBJ whole genome shotgun (WGS) entry which is preliminary data.</text>
</comment>
<dbReference type="InterPro" id="IPR011008">
    <property type="entry name" value="Dimeric_a/b-barrel"/>
</dbReference>
<dbReference type="Proteomes" id="UP000655037">
    <property type="component" value="Unassembled WGS sequence"/>
</dbReference>
<dbReference type="RefSeq" id="WP_071207467.1">
    <property type="nucleotide sequence ID" value="NZ_CP118261.1"/>
</dbReference>
<gene>
    <name evidence="1" type="ORF">IEI95_007435</name>
</gene>